<sequence>MKTSPTSTPKGPTLDVLIHDAKLDTLGPHAGQTQAEMNGLYPADPDFDLRGGFVNPMVDAAMPLIGLAIRLQTVECPDDIGQLYKDVHTSVTTVVDEMRQRGYDPIHLEAYSYSLCLFLDEVVMRTSWGNNSVWSQNSLLSDFHNESGGGEKFFRVLSRMMLEPATYQQLLEFMYICLCMGLKGKYALEPKGDEALQAIIVELHRLIRELRGPTPDWACDTLHNVVSRKHHMPWQWPWWSPLVIAALALTAIYNIYAYRLDLITEEVLQSLDVILRLQ</sequence>
<dbReference type="RefSeq" id="WP_273913750.1">
    <property type="nucleotide sequence ID" value="NZ_JAMDGX010000101.1"/>
</dbReference>
<protein>
    <submittedName>
        <fullName evidence="3">Type IVB secretion system protein IcmH/DotU</fullName>
    </submittedName>
</protein>
<accession>A0ABT5NR66</accession>
<evidence type="ECO:0000313" key="4">
    <source>
        <dbReference type="Proteomes" id="UP001148203"/>
    </source>
</evidence>
<keyword evidence="1" id="KW-0812">Transmembrane</keyword>
<dbReference type="PANTHER" id="PTHR38033:SF1">
    <property type="entry name" value="DOTU FAMILY TYPE IV_VI SECRETION SYSTEM PROTEIN"/>
    <property type="match status" value="1"/>
</dbReference>
<keyword evidence="4" id="KW-1185">Reference proteome</keyword>
<evidence type="ECO:0000313" key="3">
    <source>
        <dbReference type="EMBL" id="MDD0990653.1"/>
    </source>
</evidence>
<dbReference type="InterPro" id="IPR017732">
    <property type="entry name" value="T4/T6SS_DotU"/>
</dbReference>
<evidence type="ECO:0000256" key="1">
    <source>
        <dbReference type="SAM" id="Phobius"/>
    </source>
</evidence>
<gene>
    <name evidence="3" type="primary">icmH</name>
    <name evidence="3" type="ORF">M5G11_08905</name>
</gene>
<dbReference type="PANTHER" id="PTHR38033">
    <property type="entry name" value="MEMBRANE PROTEIN-RELATED"/>
    <property type="match status" value="1"/>
</dbReference>
<dbReference type="Proteomes" id="UP001148203">
    <property type="component" value="Unassembled WGS sequence"/>
</dbReference>
<dbReference type="EMBL" id="JAMDGY010000021">
    <property type="protein sequence ID" value="MDD0990653.1"/>
    <property type="molecule type" value="Genomic_DNA"/>
</dbReference>
<proteinExistence type="predicted"/>
<dbReference type="Gene3D" id="1.25.40.590">
    <property type="entry name" value="Type IV / VI secretion system, DotU"/>
    <property type="match status" value="1"/>
</dbReference>
<keyword evidence="1" id="KW-1133">Transmembrane helix</keyword>
<evidence type="ECO:0000259" key="2">
    <source>
        <dbReference type="Pfam" id="PF09850"/>
    </source>
</evidence>
<dbReference type="InterPro" id="IPR038522">
    <property type="entry name" value="T4/T6SS_DotU_sf"/>
</dbReference>
<organism evidence="3 4">
    <name type="scientific">Pseudomonas fontis</name>
    <dbReference type="NCBI Taxonomy" id="2942633"/>
    <lineage>
        <taxon>Bacteria</taxon>
        <taxon>Pseudomonadati</taxon>
        <taxon>Pseudomonadota</taxon>
        <taxon>Gammaproteobacteria</taxon>
        <taxon>Pseudomonadales</taxon>
        <taxon>Pseudomonadaceae</taxon>
        <taxon>Pseudomonas</taxon>
    </lineage>
</organism>
<keyword evidence="1" id="KW-0472">Membrane</keyword>
<feature type="domain" description="Type IV / VI secretion system DotU" evidence="2">
    <location>
        <begin position="56"/>
        <end position="258"/>
    </location>
</feature>
<feature type="transmembrane region" description="Helical" evidence="1">
    <location>
        <begin position="236"/>
        <end position="256"/>
    </location>
</feature>
<dbReference type="NCBIfam" id="NF038228">
    <property type="entry name" value="IcmH_DotU_IVB"/>
    <property type="match status" value="1"/>
</dbReference>
<name>A0ABT5NR66_9PSED</name>
<dbReference type="Pfam" id="PF09850">
    <property type="entry name" value="DotU"/>
    <property type="match status" value="1"/>
</dbReference>
<reference evidence="3 4" key="1">
    <citation type="submission" date="2022-05" db="EMBL/GenBank/DDBJ databases">
        <title>Novel Pseudomonas spp. Isolated from a Rainbow Trout Aquaculture Facility.</title>
        <authorList>
            <person name="Testerman T."/>
            <person name="Graf J."/>
        </authorList>
    </citation>
    <scope>NUCLEOTIDE SEQUENCE [LARGE SCALE GENOMIC DNA]</scope>
    <source>
        <strain evidence="3 4">ID681</strain>
    </source>
</reference>
<dbReference type="NCBIfam" id="TIGR03349">
    <property type="entry name" value="IV_VI_DotU"/>
    <property type="match status" value="1"/>
</dbReference>
<comment type="caution">
    <text evidence="3">The sequence shown here is derived from an EMBL/GenBank/DDBJ whole genome shotgun (WGS) entry which is preliminary data.</text>
</comment>